<evidence type="ECO:0000256" key="7">
    <source>
        <dbReference type="SAM" id="SignalP"/>
    </source>
</evidence>
<keyword evidence="3 6" id="KW-0812">Transmembrane</keyword>
<protein>
    <submittedName>
        <fullName evidence="8">Solute carrier family 23 member 3-like</fullName>
    </submittedName>
</protein>
<feature type="transmembrane region" description="Helical" evidence="6">
    <location>
        <begin position="375"/>
        <end position="395"/>
    </location>
</feature>
<dbReference type="InterPro" id="IPR006043">
    <property type="entry name" value="NCS2"/>
</dbReference>
<dbReference type="STRING" id="113540.ENSSFOP00015019691"/>
<evidence type="ECO:0000256" key="3">
    <source>
        <dbReference type="ARBA" id="ARBA00022692"/>
    </source>
</evidence>
<name>A0A0P7UTD9_SCLFO</name>
<organism evidence="8 9">
    <name type="scientific">Scleropages formosus</name>
    <name type="common">Asian bonytongue</name>
    <name type="synonym">Osteoglossum formosum</name>
    <dbReference type="NCBI Taxonomy" id="113540"/>
    <lineage>
        <taxon>Eukaryota</taxon>
        <taxon>Metazoa</taxon>
        <taxon>Chordata</taxon>
        <taxon>Craniata</taxon>
        <taxon>Vertebrata</taxon>
        <taxon>Euteleostomi</taxon>
        <taxon>Actinopterygii</taxon>
        <taxon>Neopterygii</taxon>
        <taxon>Teleostei</taxon>
        <taxon>Osteoglossocephala</taxon>
        <taxon>Osteoglossomorpha</taxon>
        <taxon>Osteoglossiformes</taxon>
        <taxon>Osteoglossidae</taxon>
        <taxon>Scleropages</taxon>
    </lineage>
</organism>
<feature type="signal peptide" evidence="7">
    <location>
        <begin position="1"/>
        <end position="16"/>
    </location>
</feature>
<comment type="similarity">
    <text evidence="2">Belongs to the nucleobase:cation symporter-2 (NCS2) (TC 2.A.40) family.</text>
</comment>
<dbReference type="Pfam" id="PF00860">
    <property type="entry name" value="Xan_ur_permease"/>
    <property type="match status" value="1"/>
</dbReference>
<evidence type="ECO:0000256" key="6">
    <source>
        <dbReference type="SAM" id="Phobius"/>
    </source>
</evidence>
<comment type="caution">
    <text evidence="8">The sequence shown here is derived from an EMBL/GenBank/DDBJ whole genome shotgun (WGS) entry which is preliminary data.</text>
</comment>
<evidence type="ECO:0000313" key="9">
    <source>
        <dbReference type="Proteomes" id="UP000034805"/>
    </source>
</evidence>
<dbReference type="Proteomes" id="UP000034805">
    <property type="component" value="Unassembled WGS sequence"/>
</dbReference>
<accession>A0A0P7UTD9</accession>
<evidence type="ECO:0000256" key="1">
    <source>
        <dbReference type="ARBA" id="ARBA00004141"/>
    </source>
</evidence>
<feature type="chain" id="PRO_5006143415" evidence="7">
    <location>
        <begin position="17"/>
        <end position="489"/>
    </location>
</feature>
<feature type="non-terminal residue" evidence="8">
    <location>
        <position position="1"/>
    </location>
</feature>
<feature type="transmembrane region" description="Helical" evidence="6">
    <location>
        <begin position="342"/>
        <end position="359"/>
    </location>
</feature>
<keyword evidence="5 6" id="KW-0472">Membrane</keyword>
<dbReference type="AlphaFoldDB" id="A0A0P7UTD9"/>
<evidence type="ECO:0000256" key="2">
    <source>
        <dbReference type="ARBA" id="ARBA00008821"/>
    </source>
</evidence>
<keyword evidence="7" id="KW-0732">Signal</keyword>
<proteinExistence type="inferred from homology"/>
<gene>
    <name evidence="8" type="ORF">Z043_107866</name>
</gene>
<evidence type="ECO:0000256" key="4">
    <source>
        <dbReference type="ARBA" id="ARBA00022989"/>
    </source>
</evidence>
<dbReference type="PANTHER" id="PTHR11119">
    <property type="entry name" value="XANTHINE-URACIL / VITAMIN C PERMEASE FAMILY MEMBER"/>
    <property type="match status" value="1"/>
</dbReference>
<keyword evidence="4 6" id="KW-1133">Transmembrane helix</keyword>
<comment type="subcellular location">
    <subcellularLocation>
        <location evidence="1">Membrane</location>
        <topology evidence="1">Multi-pass membrane protein</topology>
    </subcellularLocation>
</comment>
<dbReference type="EMBL" id="JARO02002282">
    <property type="protein sequence ID" value="KPP73078.1"/>
    <property type="molecule type" value="Genomic_DNA"/>
</dbReference>
<evidence type="ECO:0000313" key="8">
    <source>
        <dbReference type="EMBL" id="KPP73078.1"/>
    </source>
</evidence>
<dbReference type="GO" id="GO:0016020">
    <property type="term" value="C:membrane"/>
    <property type="evidence" value="ECO:0007669"/>
    <property type="project" value="UniProtKB-SubCell"/>
</dbReference>
<feature type="transmembrane region" description="Helical" evidence="6">
    <location>
        <begin position="309"/>
        <end position="330"/>
    </location>
</feature>
<dbReference type="GO" id="GO:0022857">
    <property type="term" value="F:transmembrane transporter activity"/>
    <property type="evidence" value="ECO:0007669"/>
    <property type="project" value="InterPro"/>
</dbReference>
<evidence type="ECO:0000256" key="5">
    <source>
        <dbReference type="ARBA" id="ARBA00023136"/>
    </source>
</evidence>
<reference evidence="8 9" key="1">
    <citation type="submission" date="2015-08" db="EMBL/GenBank/DDBJ databases">
        <title>The genome of the Asian arowana (Scleropages formosus).</title>
        <authorList>
            <person name="Tan M.H."/>
            <person name="Gan H.M."/>
            <person name="Croft L.J."/>
            <person name="Austin C.M."/>
        </authorList>
    </citation>
    <scope>NUCLEOTIDE SEQUENCE [LARGE SCALE GENOMIC DNA]</scope>
    <source>
        <strain evidence="8">Aro1</strain>
    </source>
</reference>
<sequence length="489" mass="52060">VLVQSSLLVLVVGILQEQLQLQEGEEERLLASGFFHSAVSTLLQGWLGTRLLHRSLLSLPLCLPTGPPRTFVTTLQGMVLTSGLVQFVLGASGLSGPVLQRSGPLVLAPLLCVLGFSIYREAAVLCSEHWGIASLTYTPGPCSLRNTSTTFLWATLNTSSTLNWISLNKSTVSLRIAHNMSHNAPWFSFPLTGEIRLPLLSTLSVAAGVAAALSSFISSLGVYVLTARLLGTSPPPPYACNRGLCAEGLGTVSAALLGGPLGVSSSVPNACVVGLSQCGSRRSVQLAAMMSLLLGVSPRLSQLLTSFPLGVQGAVLSVTYTVAAGTGITYFRYTHMDSGRNIFNIGFAIFMSLLLPRWFNLHPSFITTGVSSLDVLLQSLITLPVFLAGFLAFFLDNTVSGSLSERGLSSTAMKKRALDDRVAECSQNHFKIYDPPEPVRRMLDLPGIRVVPFCACRNQISKDVGLAAQENSDLLNGLGESHDQDQQGA</sequence>